<protein>
    <submittedName>
        <fullName evidence="3">PRD domain protein</fullName>
    </submittedName>
</protein>
<dbReference type="Pfam" id="PF00874">
    <property type="entry name" value="PRD"/>
    <property type="match status" value="2"/>
</dbReference>
<keyword evidence="1" id="KW-0677">Repeat</keyword>
<evidence type="ECO:0000313" key="4">
    <source>
        <dbReference type="Proteomes" id="UP000004910"/>
    </source>
</evidence>
<dbReference type="InterPro" id="IPR036650">
    <property type="entry name" value="CAT_RNA-bd_dom_sf"/>
</dbReference>
<feature type="domain" description="PRD" evidence="2">
    <location>
        <begin position="67"/>
        <end position="172"/>
    </location>
</feature>
<feature type="domain" description="PRD" evidence="2">
    <location>
        <begin position="173"/>
        <end position="281"/>
    </location>
</feature>
<dbReference type="InterPro" id="IPR004341">
    <property type="entry name" value="CAT_RNA-bd_dom"/>
</dbReference>
<dbReference type="Gene3D" id="2.30.24.10">
    <property type="entry name" value="CAT RNA-binding domain"/>
    <property type="match status" value="1"/>
</dbReference>
<dbReference type="RefSeq" id="WP_004609010.1">
    <property type="nucleotide sequence ID" value="NZ_CAXSSC010000011.1"/>
</dbReference>
<proteinExistence type="predicted"/>
<evidence type="ECO:0000256" key="1">
    <source>
        <dbReference type="ARBA" id="ARBA00022737"/>
    </source>
</evidence>
<dbReference type="SUPFAM" id="SSF50151">
    <property type="entry name" value="SacY-like RNA-binding domain"/>
    <property type="match status" value="1"/>
</dbReference>
<dbReference type="HOGENOM" id="CLU_078802_0_0_9"/>
<dbReference type="PROSITE" id="PS51372">
    <property type="entry name" value="PRD_2"/>
    <property type="match status" value="2"/>
</dbReference>
<sequence>MIELKILKVFNNNSVAAISDDLGDIILTGSGIGFQKKAGDLVDQTKIEKTYLFKDDQKKRFEQSIAEVPAVYYEIAHKIVSKAVKDLKVDFSGEIFIAISDHLSFAVKRKKENIYLPNIILNETKIIYKEEYKVGLWALNYIENKIGIRLDEDEAGYLALHLVNFSLSNNANNAMKIVTLTKEVLNLIKKTMKVELEEDSIGYTRISTHLKFLAERIFRDDASSVVDTTSDIREMLKEDARLALCINRIVKLIKERYNYDLSPDEQTYLCIHIKKNTNTNN</sequence>
<dbReference type="eggNOG" id="COG3711">
    <property type="taxonomic scope" value="Bacteria"/>
</dbReference>
<dbReference type="SUPFAM" id="SSF63520">
    <property type="entry name" value="PTS-regulatory domain, PRD"/>
    <property type="match status" value="2"/>
</dbReference>
<dbReference type="InterPro" id="IPR011608">
    <property type="entry name" value="PRD"/>
</dbReference>
<accession>B1C036</accession>
<keyword evidence="4" id="KW-1185">Reference proteome</keyword>
<dbReference type="PANTHER" id="PTHR30185">
    <property type="entry name" value="CRYPTIC BETA-GLUCOSIDE BGL OPERON ANTITERMINATOR"/>
    <property type="match status" value="1"/>
</dbReference>
<dbReference type="SMART" id="SM01061">
    <property type="entry name" value="CAT_RBD"/>
    <property type="match status" value="1"/>
</dbReference>
<comment type="caution">
    <text evidence="3">The sequence shown here is derived from an EMBL/GenBank/DDBJ whole genome shotgun (WGS) entry which is preliminary data.</text>
</comment>
<organism evidence="3 4">
    <name type="scientific">Thomasclavelia spiroformis DSM 1552</name>
    <dbReference type="NCBI Taxonomy" id="428126"/>
    <lineage>
        <taxon>Bacteria</taxon>
        <taxon>Bacillati</taxon>
        <taxon>Bacillota</taxon>
        <taxon>Erysipelotrichia</taxon>
        <taxon>Erysipelotrichales</taxon>
        <taxon>Coprobacillaceae</taxon>
        <taxon>Thomasclavelia</taxon>
    </lineage>
</organism>
<dbReference type="Gene3D" id="1.10.1790.10">
    <property type="entry name" value="PRD domain"/>
    <property type="match status" value="2"/>
</dbReference>
<dbReference type="GeneID" id="94016582"/>
<evidence type="ECO:0000259" key="2">
    <source>
        <dbReference type="PROSITE" id="PS51372"/>
    </source>
</evidence>
<dbReference type="GO" id="GO:0006355">
    <property type="term" value="P:regulation of DNA-templated transcription"/>
    <property type="evidence" value="ECO:0007669"/>
    <property type="project" value="InterPro"/>
</dbReference>
<dbReference type="GO" id="GO:0003723">
    <property type="term" value="F:RNA binding"/>
    <property type="evidence" value="ECO:0007669"/>
    <property type="project" value="InterPro"/>
</dbReference>
<dbReference type="STRING" id="428126.CLOSPI_00563"/>
<evidence type="ECO:0000313" key="3">
    <source>
        <dbReference type="EMBL" id="EDS75526.1"/>
    </source>
</evidence>
<dbReference type="EMBL" id="ABIK02000005">
    <property type="protein sequence ID" value="EDS75526.1"/>
    <property type="molecule type" value="Genomic_DNA"/>
</dbReference>
<dbReference type="PANTHER" id="PTHR30185:SF15">
    <property type="entry name" value="CRYPTIC BETA-GLUCOSIDE BGL OPERON ANTITERMINATOR"/>
    <property type="match status" value="1"/>
</dbReference>
<dbReference type="Pfam" id="PF03123">
    <property type="entry name" value="CAT_RBD"/>
    <property type="match status" value="1"/>
</dbReference>
<dbReference type="InterPro" id="IPR050661">
    <property type="entry name" value="BglG_antiterminators"/>
</dbReference>
<reference evidence="3" key="2">
    <citation type="submission" date="2014-06" db="EMBL/GenBank/DDBJ databases">
        <title>Draft genome sequence of Clostridium spiroforme (DSM 1552).</title>
        <authorList>
            <person name="Sudarsanam P."/>
            <person name="Ley R."/>
            <person name="Guruge J."/>
            <person name="Turnbaugh P.J."/>
            <person name="Mahowald M."/>
            <person name="Liep D."/>
            <person name="Gordon J."/>
        </authorList>
    </citation>
    <scope>NUCLEOTIDE SEQUENCE</scope>
    <source>
        <strain evidence="3">DSM 1552</strain>
    </source>
</reference>
<reference evidence="3" key="1">
    <citation type="submission" date="2008-02" db="EMBL/GenBank/DDBJ databases">
        <authorList>
            <person name="Fulton L."/>
            <person name="Clifton S."/>
            <person name="Fulton B."/>
            <person name="Xu J."/>
            <person name="Minx P."/>
            <person name="Pepin K.H."/>
            <person name="Johnson M."/>
            <person name="Thiruvilangam P."/>
            <person name="Bhonagiri V."/>
            <person name="Nash W.E."/>
            <person name="Mardis E.R."/>
            <person name="Wilson R.K."/>
        </authorList>
    </citation>
    <scope>NUCLEOTIDE SEQUENCE [LARGE SCALE GENOMIC DNA]</scope>
    <source>
        <strain evidence="3">DSM 1552</strain>
    </source>
</reference>
<dbReference type="InterPro" id="IPR036634">
    <property type="entry name" value="PRD_sf"/>
</dbReference>
<dbReference type="Proteomes" id="UP000004910">
    <property type="component" value="Unassembled WGS sequence"/>
</dbReference>
<name>B1C036_9FIRM</name>
<dbReference type="AlphaFoldDB" id="B1C036"/>
<gene>
    <name evidence="3" type="ORF">CLOSPI_00563</name>
</gene>